<keyword evidence="5 6" id="KW-0418">Kinase</keyword>
<dbReference type="InterPro" id="IPR018483">
    <property type="entry name" value="Carb_kinase_FGGY_CS"/>
</dbReference>
<dbReference type="GO" id="GO:0046167">
    <property type="term" value="P:glycerol-3-phosphate biosynthetic process"/>
    <property type="evidence" value="ECO:0007669"/>
    <property type="project" value="TreeGrafter"/>
</dbReference>
<evidence type="ECO:0000256" key="3">
    <source>
        <dbReference type="ARBA" id="ARBA00012099"/>
    </source>
</evidence>
<evidence type="ECO:0000259" key="8">
    <source>
        <dbReference type="Pfam" id="PF02782"/>
    </source>
</evidence>
<dbReference type="Pfam" id="PF02782">
    <property type="entry name" value="FGGY_C"/>
    <property type="match status" value="1"/>
</dbReference>
<comment type="pathway">
    <text evidence="1">Polyol metabolism; glycerol degradation via glycerol kinase pathway; sn-glycerol 3-phosphate from glycerol: step 1/1.</text>
</comment>
<dbReference type="PANTHER" id="PTHR10196:SF68">
    <property type="entry name" value="GLYCEROL KINASE 5-RELATED"/>
    <property type="match status" value="1"/>
</dbReference>
<dbReference type="UniPathway" id="UPA00618">
    <property type="reaction ID" value="UER00672"/>
</dbReference>
<evidence type="ECO:0000259" key="7">
    <source>
        <dbReference type="Pfam" id="PF00370"/>
    </source>
</evidence>
<dbReference type="InterPro" id="IPR043129">
    <property type="entry name" value="ATPase_NBD"/>
</dbReference>
<comment type="caution">
    <text evidence="9">The sequence shown here is derived from an EMBL/GenBank/DDBJ whole genome shotgun (WGS) entry which is preliminary data.</text>
</comment>
<dbReference type="InterPro" id="IPR000577">
    <property type="entry name" value="Carb_kinase_FGGY"/>
</dbReference>
<evidence type="ECO:0000256" key="1">
    <source>
        <dbReference type="ARBA" id="ARBA00005190"/>
    </source>
</evidence>
<feature type="domain" description="Carbohydrate kinase FGGY N-terminal" evidence="7">
    <location>
        <begin position="7"/>
        <end position="267"/>
    </location>
</feature>
<name>A0A813RM52_9BILA</name>
<dbReference type="GO" id="GO:0005739">
    <property type="term" value="C:mitochondrion"/>
    <property type="evidence" value="ECO:0007669"/>
    <property type="project" value="TreeGrafter"/>
</dbReference>
<keyword evidence="10" id="KW-1185">Reference proteome</keyword>
<organism evidence="9 10">
    <name type="scientific">Brachionus calyciflorus</name>
    <dbReference type="NCBI Taxonomy" id="104777"/>
    <lineage>
        <taxon>Eukaryota</taxon>
        <taxon>Metazoa</taxon>
        <taxon>Spiralia</taxon>
        <taxon>Gnathifera</taxon>
        <taxon>Rotifera</taxon>
        <taxon>Eurotatoria</taxon>
        <taxon>Monogononta</taxon>
        <taxon>Pseudotrocha</taxon>
        <taxon>Ploima</taxon>
        <taxon>Brachionidae</taxon>
        <taxon>Brachionus</taxon>
    </lineage>
</organism>
<evidence type="ECO:0000256" key="6">
    <source>
        <dbReference type="RuleBase" id="RU003733"/>
    </source>
</evidence>
<accession>A0A813RM52</accession>
<evidence type="ECO:0000256" key="4">
    <source>
        <dbReference type="ARBA" id="ARBA00022679"/>
    </source>
</evidence>
<comment type="similarity">
    <text evidence="2 6">Belongs to the FGGY kinase family.</text>
</comment>
<dbReference type="PROSITE" id="PS00445">
    <property type="entry name" value="FGGY_KINASES_2"/>
    <property type="match status" value="1"/>
</dbReference>
<gene>
    <name evidence="9" type="ORF">OXX778_LOCUS5731</name>
</gene>
<dbReference type="Proteomes" id="UP000663879">
    <property type="component" value="Unassembled WGS sequence"/>
</dbReference>
<evidence type="ECO:0000256" key="2">
    <source>
        <dbReference type="ARBA" id="ARBA00009156"/>
    </source>
</evidence>
<dbReference type="AlphaFoldDB" id="A0A813RM52"/>
<feature type="domain" description="Carbohydrate kinase FGGY C-terminal" evidence="8">
    <location>
        <begin position="278"/>
        <end position="467"/>
    </location>
</feature>
<dbReference type="GO" id="GO:0019563">
    <property type="term" value="P:glycerol catabolic process"/>
    <property type="evidence" value="ECO:0007669"/>
    <property type="project" value="UniProtKB-UniPathway"/>
</dbReference>
<dbReference type="PIRSF" id="PIRSF000538">
    <property type="entry name" value="GlpK"/>
    <property type="match status" value="1"/>
</dbReference>
<dbReference type="PANTHER" id="PTHR10196">
    <property type="entry name" value="SUGAR KINASE"/>
    <property type="match status" value="1"/>
</dbReference>
<dbReference type="InterPro" id="IPR018485">
    <property type="entry name" value="FGGY_C"/>
</dbReference>
<dbReference type="EMBL" id="CAJNOC010000642">
    <property type="protein sequence ID" value="CAF0786239.1"/>
    <property type="molecule type" value="Genomic_DNA"/>
</dbReference>
<sequence>MDIEDGILAIDIGTTNLKCTLFNKNLKVLNNTSLRLEILKPFEDYFEIDPEHLLESIKNSLLDVKKFKDTVKIKCLGISTQRNSILLWNRNTGKRYTNFILWSDKRNKKLYKKMNSNLLLNTGTNLAKIATKIWYNDHLKLISNYTVDSTHIPCRLVNELEILECKLESEEFKQISCGTIDTWLAWILSKEKYFVTDLSCASSTGLYDIFQGDWNTFLVFLFGIPNRILPKIKDTCDDYGHLDKSFLNSEEEIPISAIIGDSQASLIAECCFEPGECVITIGTGTFISLVIGDKPIASFNGNYPLIGYKFKKHVIYILHCFVSNAGQSIDWAKSIGLFESYDQIDKILENTWDSGGVYYIPSLLELQGVNKATTGSGFIGLKQNTTKSQMLRAVIESIAFLIKIKFDGFRQDLLKNNIDLKNIRLSGGVTNSKIFCQLLSNLLEFPLERSNFSNTSSVYGAAFLAGLSTGLYNELDELKIIRKVEAEFKPDLEVLKKKSNFKQELLDWRKALERFVKWND</sequence>
<dbReference type="EC" id="2.7.1.30" evidence="3"/>
<evidence type="ECO:0000313" key="10">
    <source>
        <dbReference type="Proteomes" id="UP000663879"/>
    </source>
</evidence>
<dbReference type="SUPFAM" id="SSF53067">
    <property type="entry name" value="Actin-like ATPase domain"/>
    <property type="match status" value="2"/>
</dbReference>
<dbReference type="Pfam" id="PF00370">
    <property type="entry name" value="FGGY_N"/>
    <property type="match status" value="1"/>
</dbReference>
<reference evidence="9" key="1">
    <citation type="submission" date="2021-02" db="EMBL/GenBank/DDBJ databases">
        <authorList>
            <person name="Nowell W R."/>
        </authorList>
    </citation>
    <scope>NUCLEOTIDE SEQUENCE</scope>
    <source>
        <strain evidence="9">Ploen Becks lab</strain>
    </source>
</reference>
<proteinExistence type="inferred from homology"/>
<evidence type="ECO:0000313" key="9">
    <source>
        <dbReference type="EMBL" id="CAF0786239.1"/>
    </source>
</evidence>
<dbReference type="InterPro" id="IPR018484">
    <property type="entry name" value="FGGY_N"/>
</dbReference>
<dbReference type="GO" id="GO:0004370">
    <property type="term" value="F:glycerol kinase activity"/>
    <property type="evidence" value="ECO:0007669"/>
    <property type="project" value="UniProtKB-EC"/>
</dbReference>
<protein>
    <recommendedName>
        <fullName evidence="3">glycerol kinase</fullName>
        <ecNumber evidence="3">2.7.1.30</ecNumber>
    </recommendedName>
</protein>
<keyword evidence="4 6" id="KW-0808">Transferase</keyword>
<dbReference type="OrthoDB" id="6278781at2759"/>
<dbReference type="Gene3D" id="3.30.420.40">
    <property type="match status" value="2"/>
</dbReference>
<evidence type="ECO:0000256" key="5">
    <source>
        <dbReference type="ARBA" id="ARBA00022777"/>
    </source>
</evidence>
<dbReference type="GO" id="GO:0006641">
    <property type="term" value="P:triglyceride metabolic process"/>
    <property type="evidence" value="ECO:0007669"/>
    <property type="project" value="TreeGrafter"/>
</dbReference>